<comment type="cofactor">
    <cofactor evidence="10">
        <name>[2Fe-2S] cluster</name>
        <dbReference type="ChEBI" id="CHEBI:190135"/>
    </cofactor>
    <text evidence="10">Binds 1 [2Fe-2S] cluster.</text>
</comment>
<reference evidence="11 12" key="1">
    <citation type="submission" date="2020-06" db="EMBL/GenBank/DDBJ databases">
        <title>The endosymbiont of the kinetoplastid Bodo saltans is a Paracaedibacter-like alpha-proteobacterium possessing a putative toxin-antitoxin system.</title>
        <authorList>
            <person name="Midha S."/>
            <person name="Rigden D.J."/>
            <person name="Siozios S."/>
            <person name="Hurst G.D.D."/>
            <person name="Jackson A.P."/>
        </authorList>
    </citation>
    <scope>NUCLEOTIDE SEQUENCE [LARGE SCALE GENOMIC DNA]</scope>
    <source>
        <strain evidence="11">Lake Konstanz</strain>
    </source>
</reference>
<dbReference type="GO" id="GO:0098796">
    <property type="term" value="C:membrane protein complex"/>
    <property type="evidence" value="ECO:0007669"/>
    <property type="project" value="UniProtKB-ARBA"/>
</dbReference>
<dbReference type="PANTHER" id="PTHR10371:SF3">
    <property type="entry name" value="NADH DEHYDROGENASE [UBIQUINONE] FLAVOPROTEIN 2, MITOCHONDRIAL"/>
    <property type="match status" value="1"/>
</dbReference>
<dbReference type="FunFam" id="3.40.30.10:FF:000022">
    <property type="entry name" value="NADH dehydrogenase flavoprotein 2, mitochondrial"/>
    <property type="match status" value="1"/>
</dbReference>
<protein>
    <submittedName>
        <fullName evidence="11">NADH-quinone oxidoreductase subunit E</fullName>
        <ecNumber evidence="11">1.6.5.11</ecNumber>
    </submittedName>
</protein>
<keyword evidence="6 10" id="KW-0411">Iron-sulfur</keyword>
<dbReference type="GO" id="GO:0031967">
    <property type="term" value="C:organelle envelope"/>
    <property type="evidence" value="ECO:0007669"/>
    <property type="project" value="UniProtKB-ARBA"/>
</dbReference>
<name>A0A7L9RTA7_9PROT</name>
<sequence length="184" mass="20238">MSSSFKFSTENHKKIKQILETYPKDHPQSAVMPLLDLAQAQNGGWLSRDAIETIAELLQMPVIRVQEVATFYTMYRLQPVGKTVIQVCTTTPCWLRGSDDVMNVCKTKLGIQPGETKNDISLFEVQCLGACVNAPIVQINDAYIEDVNPEAFSLMLDDVIAGKPVKTGSMIGRVSSEPVKGFAS</sequence>
<comment type="catalytic activity">
    <reaction evidence="9">
        <text>a quinone + NADH + 5 H(+)(in) = a quinol + NAD(+) + 4 H(+)(out)</text>
        <dbReference type="Rhea" id="RHEA:57888"/>
        <dbReference type="ChEBI" id="CHEBI:15378"/>
        <dbReference type="ChEBI" id="CHEBI:24646"/>
        <dbReference type="ChEBI" id="CHEBI:57540"/>
        <dbReference type="ChEBI" id="CHEBI:57945"/>
        <dbReference type="ChEBI" id="CHEBI:132124"/>
    </reaction>
</comment>
<dbReference type="InterPro" id="IPR002023">
    <property type="entry name" value="NuoE-like"/>
</dbReference>
<evidence type="ECO:0000313" key="12">
    <source>
        <dbReference type="Proteomes" id="UP000594001"/>
    </source>
</evidence>
<dbReference type="GO" id="GO:0046872">
    <property type="term" value="F:metal ion binding"/>
    <property type="evidence" value="ECO:0007669"/>
    <property type="project" value="UniProtKB-KW"/>
</dbReference>
<evidence type="ECO:0000256" key="5">
    <source>
        <dbReference type="ARBA" id="ARBA00023004"/>
    </source>
</evidence>
<keyword evidence="12" id="KW-1185">Reference proteome</keyword>
<dbReference type="GO" id="GO:0098662">
    <property type="term" value="P:inorganic cation transmembrane transport"/>
    <property type="evidence" value="ECO:0007669"/>
    <property type="project" value="UniProtKB-ARBA"/>
</dbReference>
<dbReference type="GO" id="GO:0022890">
    <property type="term" value="F:inorganic cation transmembrane transporter activity"/>
    <property type="evidence" value="ECO:0007669"/>
    <property type="project" value="UniProtKB-ARBA"/>
</dbReference>
<dbReference type="FunFam" id="1.10.10.1590:FF:000001">
    <property type="entry name" value="NADH-quinone oxidoreductase subunit E"/>
    <property type="match status" value="1"/>
</dbReference>
<evidence type="ECO:0000256" key="8">
    <source>
        <dbReference type="ARBA" id="ARBA00034078"/>
    </source>
</evidence>
<evidence type="ECO:0000256" key="2">
    <source>
        <dbReference type="ARBA" id="ARBA00022714"/>
    </source>
</evidence>
<dbReference type="EMBL" id="CP054719">
    <property type="protein sequence ID" value="QOL19847.1"/>
    <property type="molecule type" value="Genomic_DNA"/>
</dbReference>
<evidence type="ECO:0000256" key="9">
    <source>
        <dbReference type="ARBA" id="ARBA00047712"/>
    </source>
</evidence>
<dbReference type="PANTHER" id="PTHR10371">
    <property type="entry name" value="NADH DEHYDROGENASE UBIQUINONE FLAVOPROTEIN 2, MITOCHONDRIAL"/>
    <property type="match status" value="1"/>
</dbReference>
<comment type="cofactor">
    <cofactor evidence="8">
        <name>[2Fe-2S] cluster</name>
        <dbReference type="ChEBI" id="CHEBI:190135"/>
    </cofactor>
</comment>
<dbReference type="GO" id="GO:0003954">
    <property type="term" value="F:NADH dehydrogenase activity"/>
    <property type="evidence" value="ECO:0007669"/>
    <property type="project" value="TreeGrafter"/>
</dbReference>
<keyword evidence="2 10" id="KW-0001">2Fe-2S</keyword>
<dbReference type="RefSeq" id="WP_350332588.1">
    <property type="nucleotide sequence ID" value="NZ_CP054719.1"/>
</dbReference>
<feature type="binding site" evidence="10">
    <location>
        <position position="127"/>
    </location>
    <ligand>
        <name>[2Fe-2S] cluster</name>
        <dbReference type="ChEBI" id="CHEBI:190135"/>
    </ligand>
</feature>
<dbReference type="SUPFAM" id="SSF52833">
    <property type="entry name" value="Thioredoxin-like"/>
    <property type="match status" value="1"/>
</dbReference>
<dbReference type="GO" id="GO:0031090">
    <property type="term" value="C:organelle membrane"/>
    <property type="evidence" value="ECO:0007669"/>
    <property type="project" value="UniProtKB-ARBA"/>
</dbReference>
<dbReference type="InterPro" id="IPR041921">
    <property type="entry name" value="NuoE_N"/>
</dbReference>
<dbReference type="GO" id="GO:0022804">
    <property type="term" value="F:active transmembrane transporter activity"/>
    <property type="evidence" value="ECO:0007669"/>
    <property type="project" value="UniProtKB-ARBA"/>
</dbReference>
<keyword evidence="7" id="KW-0520">NAD</keyword>
<evidence type="ECO:0000313" key="11">
    <source>
        <dbReference type="EMBL" id="QOL19847.1"/>
    </source>
</evidence>
<dbReference type="NCBIfam" id="TIGR01958">
    <property type="entry name" value="nuoE_fam"/>
    <property type="match status" value="1"/>
</dbReference>
<dbReference type="CDD" id="cd03064">
    <property type="entry name" value="TRX_Fd_NuoE"/>
    <property type="match status" value="1"/>
</dbReference>
<organism evidence="11 12">
    <name type="scientific">Candidatus Bodocaedibacter vickermanii</name>
    <dbReference type="NCBI Taxonomy" id="2741701"/>
    <lineage>
        <taxon>Bacteria</taxon>
        <taxon>Pseudomonadati</taxon>
        <taxon>Pseudomonadota</taxon>
        <taxon>Alphaproteobacteria</taxon>
        <taxon>Holosporales</taxon>
        <taxon>Candidatus Paracaedibacteraceae</taxon>
        <taxon>Candidatus Bodocaedibacter</taxon>
    </lineage>
</organism>
<proteinExistence type="inferred from homology"/>
<dbReference type="EC" id="1.6.5.11" evidence="11"/>
<dbReference type="AlphaFoldDB" id="A0A7L9RTA7"/>
<dbReference type="Pfam" id="PF01257">
    <property type="entry name" value="2Fe-2S_thioredx"/>
    <property type="match status" value="1"/>
</dbReference>
<dbReference type="GO" id="GO:1902494">
    <property type="term" value="C:catalytic complex"/>
    <property type="evidence" value="ECO:0007669"/>
    <property type="project" value="UniProtKB-ARBA"/>
</dbReference>
<evidence type="ECO:0000256" key="6">
    <source>
        <dbReference type="ARBA" id="ARBA00023014"/>
    </source>
</evidence>
<gene>
    <name evidence="11" type="primary">nqo2</name>
    <name evidence="11" type="ORF">CPBP_00618</name>
</gene>
<evidence type="ECO:0000256" key="1">
    <source>
        <dbReference type="ARBA" id="ARBA00010643"/>
    </source>
</evidence>
<comment type="similarity">
    <text evidence="1">Belongs to the complex I 24 kDa subunit family.</text>
</comment>
<evidence type="ECO:0000256" key="3">
    <source>
        <dbReference type="ARBA" id="ARBA00022723"/>
    </source>
</evidence>
<dbReference type="InterPro" id="IPR042128">
    <property type="entry name" value="NuoE_dom"/>
</dbReference>
<dbReference type="Gene3D" id="1.10.10.1590">
    <property type="entry name" value="NADH-quinone oxidoreductase subunit E"/>
    <property type="match status" value="1"/>
</dbReference>
<accession>A0A7L9RTA7</accession>
<evidence type="ECO:0000256" key="4">
    <source>
        <dbReference type="ARBA" id="ARBA00022967"/>
    </source>
</evidence>
<dbReference type="InterPro" id="IPR036249">
    <property type="entry name" value="Thioredoxin-like_sf"/>
</dbReference>
<dbReference type="PIRSF" id="PIRSF000216">
    <property type="entry name" value="NADH_DH_24kDa"/>
    <property type="match status" value="1"/>
</dbReference>
<feature type="binding site" evidence="10">
    <location>
        <position position="131"/>
    </location>
    <ligand>
        <name>[2Fe-2S] cluster</name>
        <dbReference type="ChEBI" id="CHEBI:190135"/>
    </ligand>
</feature>
<feature type="binding site" evidence="10">
    <location>
        <position position="93"/>
    </location>
    <ligand>
        <name>[2Fe-2S] cluster</name>
        <dbReference type="ChEBI" id="CHEBI:190135"/>
    </ligand>
</feature>
<keyword evidence="4" id="KW-1278">Translocase</keyword>
<dbReference type="Proteomes" id="UP000594001">
    <property type="component" value="Chromosome"/>
</dbReference>
<evidence type="ECO:0000256" key="10">
    <source>
        <dbReference type="PIRSR" id="PIRSR000216-1"/>
    </source>
</evidence>
<dbReference type="Gene3D" id="3.40.30.10">
    <property type="entry name" value="Glutaredoxin"/>
    <property type="match status" value="1"/>
</dbReference>
<dbReference type="GO" id="GO:0008324">
    <property type="term" value="F:monoatomic cation transmembrane transporter activity"/>
    <property type="evidence" value="ECO:0007669"/>
    <property type="project" value="UniProtKB-ARBA"/>
</dbReference>
<evidence type="ECO:0000256" key="7">
    <source>
        <dbReference type="ARBA" id="ARBA00023027"/>
    </source>
</evidence>
<keyword evidence="3 10" id="KW-0479">Metal-binding</keyword>
<dbReference type="KEGG" id="pbal:CPBP_00618"/>
<keyword evidence="5 10" id="KW-0408">Iron</keyword>
<feature type="binding site" evidence="10">
    <location>
        <position position="88"/>
    </location>
    <ligand>
        <name>[2Fe-2S] cluster</name>
        <dbReference type="ChEBI" id="CHEBI:190135"/>
    </ligand>
</feature>
<dbReference type="GO" id="GO:0051537">
    <property type="term" value="F:2 iron, 2 sulfur cluster binding"/>
    <property type="evidence" value="ECO:0007669"/>
    <property type="project" value="UniProtKB-KW"/>
</dbReference>
<keyword evidence="11" id="KW-0560">Oxidoreductase</keyword>